<gene>
    <name evidence="1" type="ORF">KCTCHS21_16380</name>
</gene>
<name>A0A3T1D2I7_9BACL</name>
<accession>A0A3T1D2I7</accession>
<reference evidence="1 2" key="1">
    <citation type="submission" date="2019-01" db="EMBL/GenBank/DDBJ databases">
        <title>Complete genome sequence of Cohnella hallensis HS21 isolated from Korean fir (Abies koreana) rhizospheric soil.</title>
        <authorList>
            <person name="Jiang L."/>
            <person name="Kang S.W."/>
            <person name="Kim S."/>
            <person name="Jung J."/>
            <person name="Kim C.Y."/>
            <person name="Kim D.H."/>
            <person name="Kim S.W."/>
            <person name="Lee J."/>
        </authorList>
    </citation>
    <scope>NUCLEOTIDE SEQUENCE [LARGE SCALE GENOMIC DNA]</scope>
    <source>
        <strain evidence="1 2">HS21</strain>
    </source>
</reference>
<proteinExistence type="predicted"/>
<dbReference type="AlphaFoldDB" id="A0A3T1D2I7"/>
<organism evidence="1 2">
    <name type="scientific">Cohnella abietis</name>
    <dbReference type="NCBI Taxonomy" id="2507935"/>
    <lineage>
        <taxon>Bacteria</taxon>
        <taxon>Bacillati</taxon>
        <taxon>Bacillota</taxon>
        <taxon>Bacilli</taxon>
        <taxon>Bacillales</taxon>
        <taxon>Paenibacillaceae</taxon>
        <taxon>Cohnella</taxon>
    </lineage>
</organism>
<dbReference type="Proteomes" id="UP000289856">
    <property type="component" value="Chromosome"/>
</dbReference>
<dbReference type="KEGG" id="cohn:KCTCHS21_16380"/>
<keyword evidence="2" id="KW-1185">Reference proteome</keyword>
<evidence type="ECO:0000313" key="2">
    <source>
        <dbReference type="Proteomes" id="UP000289856"/>
    </source>
</evidence>
<dbReference type="EMBL" id="AP019400">
    <property type="protein sequence ID" value="BBI32239.1"/>
    <property type="molecule type" value="Genomic_DNA"/>
</dbReference>
<evidence type="ECO:0000313" key="1">
    <source>
        <dbReference type="EMBL" id="BBI32239.1"/>
    </source>
</evidence>
<protein>
    <submittedName>
        <fullName evidence="1">Uncharacterized protein</fullName>
    </submittedName>
</protein>
<sequence length="62" mass="7153">MDLCYSRATEMLCVQYSGALVNGTMLLRSDGKVMCTILRSARKWIYVTQGRREGYVYVTQEH</sequence>